<dbReference type="PANTHER" id="PTHR34034">
    <property type="entry name" value="PROTEIN FAM180A-RELATED"/>
    <property type="match status" value="1"/>
</dbReference>
<accession>A0AAV1MST9</accession>
<keyword evidence="1" id="KW-1133">Transmembrane helix</keyword>
<keyword evidence="3" id="KW-1185">Reference proteome</keyword>
<evidence type="ECO:0000256" key="1">
    <source>
        <dbReference type="SAM" id="Phobius"/>
    </source>
</evidence>
<reference evidence="2 3" key="1">
    <citation type="submission" date="2024-01" db="EMBL/GenBank/DDBJ databases">
        <authorList>
            <person name="Alioto T."/>
            <person name="Alioto T."/>
            <person name="Gomez Garrido J."/>
        </authorList>
    </citation>
    <scope>NUCLEOTIDE SEQUENCE [LARGE SCALE GENOMIC DNA]</scope>
</reference>
<evidence type="ECO:0000313" key="2">
    <source>
        <dbReference type="EMBL" id="CAK6950078.1"/>
    </source>
</evidence>
<dbReference type="AlphaFoldDB" id="A0AAV1MST9"/>
<dbReference type="InterPro" id="IPR029170">
    <property type="entry name" value="FAM180"/>
</dbReference>
<keyword evidence="1" id="KW-0472">Membrane</keyword>
<comment type="caution">
    <text evidence="2">The sequence shown here is derived from an EMBL/GenBank/DDBJ whole genome shotgun (WGS) entry which is preliminary data.</text>
</comment>
<proteinExistence type="predicted"/>
<name>A0AAV1MST9_SCOSC</name>
<dbReference type="Pfam" id="PF15173">
    <property type="entry name" value="FAM180"/>
    <property type="match status" value="1"/>
</dbReference>
<dbReference type="Proteomes" id="UP001314229">
    <property type="component" value="Unassembled WGS sequence"/>
</dbReference>
<gene>
    <name evidence="2" type="ORF">FSCOSCO3_A036918</name>
</gene>
<organism evidence="2 3">
    <name type="scientific">Scomber scombrus</name>
    <name type="common">Atlantic mackerel</name>
    <name type="synonym">Scomber vernalis</name>
    <dbReference type="NCBI Taxonomy" id="13677"/>
    <lineage>
        <taxon>Eukaryota</taxon>
        <taxon>Metazoa</taxon>
        <taxon>Chordata</taxon>
        <taxon>Craniata</taxon>
        <taxon>Vertebrata</taxon>
        <taxon>Euteleostomi</taxon>
        <taxon>Actinopterygii</taxon>
        <taxon>Neopterygii</taxon>
        <taxon>Teleostei</taxon>
        <taxon>Neoteleostei</taxon>
        <taxon>Acanthomorphata</taxon>
        <taxon>Pelagiaria</taxon>
        <taxon>Scombriformes</taxon>
        <taxon>Scombridae</taxon>
        <taxon>Scomber</taxon>
    </lineage>
</organism>
<sequence length="167" mass="19498">MPQWWAPLIVVYLSIYLAATQHYRKALYPSAYRIKRGTYSLIDPSFQHSLEDVNLLFEILLAGMQIQGKDFTMLIPDEELASMRSVKKLEVICEDVLPKKLSDIRRLTAELTRRRQPLSRQDFERTLLTLVYTTQTLSQISNQQQREVWIDALIQLFRALQKDLGPS</sequence>
<dbReference type="EMBL" id="CAWUFR010000002">
    <property type="protein sequence ID" value="CAK6950078.1"/>
    <property type="molecule type" value="Genomic_DNA"/>
</dbReference>
<protein>
    <submittedName>
        <fullName evidence="2">Protein FAM180A</fullName>
    </submittedName>
</protein>
<keyword evidence="1" id="KW-0812">Transmembrane</keyword>
<dbReference type="PANTHER" id="PTHR34034:SF2">
    <property type="entry name" value="PROTEIN FAM180A"/>
    <property type="match status" value="1"/>
</dbReference>
<evidence type="ECO:0000313" key="3">
    <source>
        <dbReference type="Proteomes" id="UP001314229"/>
    </source>
</evidence>
<feature type="transmembrane region" description="Helical" evidence="1">
    <location>
        <begin position="6"/>
        <end position="23"/>
    </location>
</feature>